<evidence type="ECO:0000313" key="15">
    <source>
        <dbReference type="Proteomes" id="UP000230423"/>
    </source>
</evidence>
<keyword evidence="7" id="KW-1015">Disulfide bond</keyword>
<evidence type="ECO:0000256" key="8">
    <source>
        <dbReference type="ARBA" id="ARBA00023170"/>
    </source>
</evidence>
<keyword evidence="5 10" id="KW-0297">G-protein coupled receptor</keyword>
<dbReference type="OrthoDB" id="5951059at2759"/>
<comment type="similarity">
    <text evidence="10">Belongs to the G-protein coupled receptor 1 family.</text>
</comment>
<keyword evidence="4 12" id="KW-1133">Transmembrane helix</keyword>
<evidence type="ECO:0000259" key="13">
    <source>
        <dbReference type="PROSITE" id="PS50262"/>
    </source>
</evidence>
<reference evidence="14 15" key="1">
    <citation type="submission" date="2015-09" db="EMBL/GenBank/DDBJ databases">
        <title>Draft genome of the parasitic nematode Teladorsagia circumcincta isolate WARC Sus (inbred).</title>
        <authorList>
            <person name="Mitreva M."/>
        </authorList>
    </citation>
    <scope>NUCLEOTIDE SEQUENCE [LARGE SCALE GENOMIC DNA]</scope>
    <source>
        <strain evidence="14 15">S</strain>
    </source>
</reference>
<evidence type="ECO:0000256" key="1">
    <source>
        <dbReference type="ARBA" id="ARBA00004651"/>
    </source>
</evidence>
<dbReference type="PRINTS" id="PR00237">
    <property type="entry name" value="GPCRRHODOPSN"/>
</dbReference>
<keyword evidence="8 10" id="KW-0675">Receptor</keyword>
<keyword evidence="3 10" id="KW-0812">Transmembrane</keyword>
<dbReference type="PROSITE" id="PS00237">
    <property type="entry name" value="G_PROTEIN_RECEP_F1_1"/>
    <property type="match status" value="1"/>
</dbReference>
<dbReference type="PANTHER" id="PTHR24248">
    <property type="entry name" value="ADRENERGIC RECEPTOR-RELATED G-PROTEIN COUPLED RECEPTOR"/>
    <property type="match status" value="1"/>
</dbReference>
<dbReference type="GO" id="GO:0004930">
    <property type="term" value="F:G protein-coupled receptor activity"/>
    <property type="evidence" value="ECO:0007669"/>
    <property type="project" value="UniProtKB-KW"/>
</dbReference>
<keyword evidence="9 10" id="KW-0807">Transducer</keyword>
<sequence length="420" mass="47700">MKMIQSRGHNQYIESHCSMMMWIDVAWNRASSKCIALIPLAKTAEGAYVPAVPDLIPLYDVDVYWGVSDVALLLLIVMVVLGNGVVILAVLIDRKLKMVTTNKFIASLAVSDLLVGLVVMPLSLYYKIHNDEWTLGYTWCQFHLVSGVFSTTASIVHLVAISLDRYFAIMFPTEYQRHSVSTSTLPYLVMIWLMALAVLSSFLSFFLPGAIVVYLYIKIFKKLRNHQLFMFGQSAARNADKRQSLPRVIIEEVRSRRGSRLSQSGSQSGSPTRRSSGSKERSPSQPDIHCIPKPPQRWRSPTICAETLAHDRCVAAKKRVSIVPDPPSMDISISMACVEQIREEHEQNKLREEEMQSEEDPLRKKSEEEVRKLSEARKIKILDRRRKSTQENPNGIPIMQAFQKFCTSTNNTKTYVMKSR</sequence>
<proteinExistence type="inferred from homology"/>
<feature type="region of interest" description="Disordered" evidence="11">
    <location>
        <begin position="347"/>
        <end position="369"/>
    </location>
</feature>
<dbReference type="EMBL" id="KZ345096">
    <property type="protein sequence ID" value="PIO75893.1"/>
    <property type="molecule type" value="Genomic_DNA"/>
</dbReference>
<evidence type="ECO:0000256" key="9">
    <source>
        <dbReference type="ARBA" id="ARBA00023224"/>
    </source>
</evidence>
<dbReference type="AlphaFoldDB" id="A0A2G9V092"/>
<evidence type="ECO:0000256" key="3">
    <source>
        <dbReference type="ARBA" id="ARBA00022692"/>
    </source>
</evidence>
<dbReference type="Gene3D" id="1.20.1070.10">
    <property type="entry name" value="Rhodopsin 7-helix transmembrane proteins"/>
    <property type="match status" value="1"/>
</dbReference>
<dbReference type="InterPro" id="IPR000276">
    <property type="entry name" value="GPCR_Rhodpsn"/>
</dbReference>
<evidence type="ECO:0000256" key="12">
    <source>
        <dbReference type="SAM" id="Phobius"/>
    </source>
</evidence>
<feature type="transmembrane region" description="Helical" evidence="12">
    <location>
        <begin position="104"/>
        <end position="124"/>
    </location>
</feature>
<feature type="compositionally biased region" description="Low complexity" evidence="11">
    <location>
        <begin position="260"/>
        <end position="275"/>
    </location>
</feature>
<evidence type="ECO:0000256" key="5">
    <source>
        <dbReference type="ARBA" id="ARBA00023040"/>
    </source>
</evidence>
<feature type="domain" description="G-protein coupled receptors family 1 profile" evidence="13">
    <location>
        <begin position="82"/>
        <end position="198"/>
    </location>
</feature>
<dbReference type="InterPro" id="IPR017452">
    <property type="entry name" value="GPCR_Rhodpsn_7TM"/>
</dbReference>
<dbReference type="Proteomes" id="UP000230423">
    <property type="component" value="Unassembled WGS sequence"/>
</dbReference>
<dbReference type="Pfam" id="PF00001">
    <property type="entry name" value="7tm_1"/>
    <property type="match status" value="1"/>
</dbReference>
<feature type="transmembrane region" description="Helical" evidence="12">
    <location>
        <begin position="184"/>
        <end position="217"/>
    </location>
</feature>
<dbReference type="SUPFAM" id="SSF81321">
    <property type="entry name" value="Family A G protein-coupled receptor-like"/>
    <property type="match status" value="1"/>
</dbReference>
<evidence type="ECO:0000256" key="6">
    <source>
        <dbReference type="ARBA" id="ARBA00023136"/>
    </source>
</evidence>
<protein>
    <submittedName>
        <fullName evidence="14">7 transmembrane receptor</fullName>
    </submittedName>
</protein>
<dbReference type="GO" id="GO:0005886">
    <property type="term" value="C:plasma membrane"/>
    <property type="evidence" value="ECO:0007669"/>
    <property type="project" value="UniProtKB-SubCell"/>
</dbReference>
<gene>
    <name evidence="14" type="ORF">TELCIR_02040</name>
</gene>
<evidence type="ECO:0000256" key="7">
    <source>
        <dbReference type="ARBA" id="ARBA00023157"/>
    </source>
</evidence>
<dbReference type="CDD" id="cd22265">
    <property type="entry name" value="UDM1_RNF168"/>
    <property type="match status" value="1"/>
</dbReference>
<keyword evidence="15" id="KW-1185">Reference proteome</keyword>
<keyword evidence="6 12" id="KW-0472">Membrane</keyword>
<comment type="subcellular location">
    <subcellularLocation>
        <location evidence="1">Cell membrane</location>
        <topology evidence="1">Multi-pass membrane protein</topology>
    </subcellularLocation>
</comment>
<dbReference type="PROSITE" id="PS50262">
    <property type="entry name" value="G_PROTEIN_RECEP_F1_2"/>
    <property type="match status" value="1"/>
</dbReference>
<feature type="transmembrane region" description="Helical" evidence="12">
    <location>
        <begin position="144"/>
        <end position="163"/>
    </location>
</feature>
<evidence type="ECO:0000256" key="4">
    <source>
        <dbReference type="ARBA" id="ARBA00022989"/>
    </source>
</evidence>
<evidence type="ECO:0000256" key="10">
    <source>
        <dbReference type="RuleBase" id="RU000688"/>
    </source>
</evidence>
<accession>A0A2G9V092</accession>
<evidence type="ECO:0000313" key="14">
    <source>
        <dbReference type="EMBL" id="PIO75893.1"/>
    </source>
</evidence>
<evidence type="ECO:0000256" key="11">
    <source>
        <dbReference type="SAM" id="MobiDB-lite"/>
    </source>
</evidence>
<feature type="region of interest" description="Disordered" evidence="11">
    <location>
        <begin position="255"/>
        <end position="296"/>
    </location>
</feature>
<name>A0A2G9V092_TELCI</name>
<keyword evidence="2" id="KW-1003">Cell membrane</keyword>
<feature type="transmembrane region" description="Helical" evidence="12">
    <location>
        <begin position="70"/>
        <end position="92"/>
    </location>
</feature>
<organism evidence="14 15">
    <name type="scientific">Teladorsagia circumcincta</name>
    <name type="common">Brown stomach worm</name>
    <name type="synonym">Ostertagia circumcincta</name>
    <dbReference type="NCBI Taxonomy" id="45464"/>
    <lineage>
        <taxon>Eukaryota</taxon>
        <taxon>Metazoa</taxon>
        <taxon>Ecdysozoa</taxon>
        <taxon>Nematoda</taxon>
        <taxon>Chromadorea</taxon>
        <taxon>Rhabditida</taxon>
        <taxon>Rhabditina</taxon>
        <taxon>Rhabditomorpha</taxon>
        <taxon>Strongyloidea</taxon>
        <taxon>Trichostrongylidae</taxon>
        <taxon>Teladorsagia</taxon>
    </lineage>
</organism>
<evidence type="ECO:0000256" key="2">
    <source>
        <dbReference type="ARBA" id="ARBA00022475"/>
    </source>
</evidence>
<dbReference type="PANTHER" id="PTHR24248:SF125">
    <property type="entry name" value="DOPAMINE D2-LIKE RECEPTOR"/>
    <property type="match status" value="1"/>
</dbReference>